<accession>A0A915JB90</accession>
<organism evidence="1 2">
    <name type="scientific">Romanomermis culicivorax</name>
    <name type="common">Nematode worm</name>
    <dbReference type="NCBI Taxonomy" id="13658"/>
    <lineage>
        <taxon>Eukaryota</taxon>
        <taxon>Metazoa</taxon>
        <taxon>Ecdysozoa</taxon>
        <taxon>Nematoda</taxon>
        <taxon>Enoplea</taxon>
        <taxon>Dorylaimia</taxon>
        <taxon>Mermithida</taxon>
        <taxon>Mermithoidea</taxon>
        <taxon>Mermithidae</taxon>
        <taxon>Romanomermis</taxon>
    </lineage>
</organism>
<dbReference type="Proteomes" id="UP000887565">
    <property type="component" value="Unplaced"/>
</dbReference>
<keyword evidence="1" id="KW-1185">Reference proteome</keyword>
<protein>
    <submittedName>
        <fullName evidence="2">Uncharacterized protein</fullName>
    </submittedName>
</protein>
<dbReference type="WBParaSite" id="nRc.2.0.1.t23763-RA">
    <property type="protein sequence ID" value="nRc.2.0.1.t23763-RA"/>
    <property type="gene ID" value="nRc.2.0.1.g23763"/>
</dbReference>
<evidence type="ECO:0000313" key="2">
    <source>
        <dbReference type="WBParaSite" id="nRc.2.0.1.t23763-RA"/>
    </source>
</evidence>
<sequence length="59" mass="6837">MVNLFSRKRDFLKKNIPEESALSLKRDMVDKILSTIRRIGTFDEWSQESYVDPGTSLCA</sequence>
<reference evidence="2" key="1">
    <citation type="submission" date="2022-11" db="UniProtKB">
        <authorList>
            <consortium name="WormBaseParasite"/>
        </authorList>
    </citation>
    <scope>IDENTIFICATION</scope>
</reference>
<dbReference type="AlphaFoldDB" id="A0A915JB90"/>
<name>A0A915JB90_ROMCU</name>
<proteinExistence type="predicted"/>
<evidence type="ECO:0000313" key="1">
    <source>
        <dbReference type="Proteomes" id="UP000887565"/>
    </source>
</evidence>